<feature type="region of interest" description="Disordered" evidence="1">
    <location>
        <begin position="1"/>
        <end position="92"/>
    </location>
</feature>
<accession>A0AAE0DSJ3</accession>
<comment type="caution">
    <text evidence="2">The sequence shown here is derived from an EMBL/GenBank/DDBJ whole genome shotgun (WGS) entry which is preliminary data.</text>
</comment>
<evidence type="ECO:0000313" key="2">
    <source>
        <dbReference type="EMBL" id="KAK3184606.1"/>
    </source>
</evidence>
<keyword evidence="3" id="KW-1185">Reference proteome</keyword>
<feature type="region of interest" description="Disordered" evidence="1">
    <location>
        <begin position="105"/>
        <end position="127"/>
    </location>
</feature>
<sequence length="185" mass="20961">MDKGKGKLIEQNFGAGAGGDRTVVKDQQRVVTPSPTPLPHAASKKKRTKWRPLSKFIDKITHRLGNQRVAPPSPTPLPHAASKKKRTKWRPLSKFIDKITHRLRNQRVGPPSPTPLPHAASKKKRTKWRPLSKFIDKITHRLPRMAVLRNCFVRATKDLRGSICRKPVIIRASTSSREHGRNGYD</sequence>
<gene>
    <name evidence="2" type="ORF">Dsin_031892</name>
</gene>
<dbReference type="EMBL" id="JANJYJ010000010">
    <property type="protein sequence ID" value="KAK3184606.1"/>
    <property type="molecule type" value="Genomic_DNA"/>
</dbReference>
<name>A0AAE0DSJ3_9ROSI</name>
<evidence type="ECO:0000313" key="3">
    <source>
        <dbReference type="Proteomes" id="UP001281410"/>
    </source>
</evidence>
<feature type="compositionally biased region" description="Basic residues" evidence="1">
    <location>
        <begin position="81"/>
        <end position="91"/>
    </location>
</feature>
<feature type="compositionally biased region" description="Basic residues" evidence="1">
    <location>
        <begin position="42"/>
        <end position="52"/>
    </location>
</feature>
<dbReference type="Proteomes" id="UP001281410">
    <property type="component" value="Unassembled WGS sequence"/>
</dbReference>
<dbReference type="AlphaFoldDB" id="A0AAE0DSJ3"/>
<proteinExistence type="predicted"/>
<organism evidence="2 3">
    <name type="scientific">Dipteronia sinensis</name>
    <dbReference type="NCBI Taxonomy" id="43782"/>
    <lineage>
        <taxon>Eukaryota</taxon>
        <taxon>Viridiplantae</taxon>
        <taxon>Streptophyta</taxon>
        <taxon>Embryophyta</taxon>
        <taxon>Tracheophyta</taxon>
        <taxon>Spermatophyta</taxon>
        <taxon>Magnoliopsida</taxon>
        <taxon>eudicotyledons</taxon>
        <taxon>Gunneridae</taxon>
        <taxon>Pentapetalae</taxon>
        <taxon>rosids</taxon>
        <taxon>malvids</taxon>
        <taxon>Sapindales</taxon>
        <taxon>Sapindaceae</taxon>
        <taxon>Hippocastanoideae</taxon>
        <taxon>Acereae</taxon>
        <taxon>Dipteronia</taxon>
    </lineage>
</organism>
<reference evidence="2" key="1">
    <citation type="journal article" date="2023" name="Plant J.">
        <title>Genome sequences and population genomics provide insights into the demographic history, inbreeding, and mutation load of two 'living fossil' tree species of Dipteronia.</title>
        <authorList>
            <person name="Feng Y."/>
            <person name="Comes H.P."/>
            <person name="Chen J."/>
            <person name="Zhu S."/>
            <person name="Lu R."/>
            <person name="Zhang X."/>
            <person name="Li P."/>
            <person name="Qiu J."/>
            <person name="Olsen K.M."/>
            <person name="Qiu Y."/>
        </authorList>
    </citation>
    <scope>NUCLEOTIDE SEQUENCE</scope>
    <source>
        <strain evidence="2">NBL</strain>
    </source>
</reference>
<protein>
    <submittedName>
        <fullName evidence="2">Uncharacterized protein</fullName>
    </submittedName>
</protein>
<evidence type="ECO:0000256" key="1">
    <source>
        <dbReference type="SAM" id="MobiDB-lite"/>
    </source>
</evidence>